<dbReference type="AlphaFoldDB" id="A0A383W0C1"/>
<feature type="compositionally biased region" description="Basic and acidic residues" evidence="1">
    <location>
        <begin position="74"/>
        <end position="93"/>
    </location>
</feature>
<organism evidence="2 3">
    <name type="scientific">Tetradesmus obliquus</name>
    <name type="common">Green alga</name>
    <name type="synonym">Acutodesmus obliquus</name>
    <dbReference type="NCBI Taxonomy" id="3088"/>
    <lineage>
        <taxon>Eukaryota</taxon>
        <taxon>Viridiplantae</taxon>
        <taxon>Chlorophyta</taxon>
        <taxon>core chlorophytes</taxon>
        <taxon>Chlorophyceae</taxon>
        <taxon>CS clade</taxon>
        <taxon>Sphaeropleales</taxon>
        <taxon>Scenedesmaceae</taxon>
        <taxon>Tetradesmus</taxon>
    </lineage>
</organism>
<dbReference type="EMBL" id="FNXT01000990">
    <property type="protein sequence ID" value="SZX70484.1"/>
    <property type="molecule type" value="Genomic_DNA"/>
</dbReference>
<feature type="region of interest" description="Disordered" evidence="1">
    <location>
        <begin position="1"/>
        <end position="55"/>
    </location>
</feature>
<protein>
    <submittedName>
        <fullName evidence="2">Uncharacterized protein</fullName>
    </submittedName>
</protein>
<proteinExistence type="predicted"/>
<evidence type="ECO:0000256" key="1">
    <source>
        <dbReference type="SAM" id="MobiDB-lite"/>
    </source>
</evidence>
<sequence length="161" mass="18019">MDCPAAGDVPSQPYIIDDPAETEEVEQAATLPADVESSELGKRKPAETGARPKISIKASSSSYACTIRAYDIRRTPEDRSSKRRSRDASRQEKPWQLFLDTPETAAADRTHKYLCTISEEGLQQLQACFSQQRAEDWGDVQRRVKLFVTDSVRQRLAGMKA</sequence>
<dbReference type="Proteomes" id="UP000256970">
    <property type="component" value="Unassembled WGS sequence"/>
</dbReference>
<reference evidence="2 3" key="1">
    <citation type="submission" date="2016-10" db="EMBL/GenBank/DDBJ databases">
        <authorList>
            <person name="Cai Z."/>
        </authorList>
    </citation>
    <scope>NUCLEOTIDE SEQUENCE [LARGE SCALE GENOMIC DNA]</scope>
</reference>
<evidence type="ECO:0000313" key="2">
    <source>
        <dbReference type="EMBL" id="SZX70484.1"/>
    </source>
</evidence>
<evidence type="ECO:0000313" key="3">
    <source>
        <dbReference type="Proteomes" id="UP000256970"/>
    </source>
</evidence>
<gene>
    <name evidence="2" type="ORF">BQ4739_LOCUS10696</name>
</gene>
<keyword evidence="3" id="KW-1185">Reference proteome</keyword>
<feature type="region of interest" description="Disordered" evidence="1">
    <location>
        <begin position="74"/>
        <end position="99"/>
    </location>
</feature>
<name>A0A383W0C1_TETOB</name>
<accession>A0A383W0C1</accession>